<dbReference type="GO" id="GO:0032259">
    <property type="term" value="P:methylation"/>
    <property type="evidence" value="ECO:0007669"/>
    <property type="project" value="UniProtKB-KW"/>
</dbReference>
<dbReference type="Pfam" id="PF13649">
    <property type="entry name" value="Methyltransf_25"/>
    <property type="match status" value="1"/>
</dbReference>
<organism evidence="2 3">
    <name type="scientific">Bremerella volcania</name>
    <dbReference type="NCBI Taxonomy" id="2527984"/>
    <lineage>
        <taxon>Bacteria</taxon>
        <taxon>Pseudomonadati</taxon>
        <taxon>Planctomycetota</taxon>
        <taxon>Planctomycetia</taxon>
        <taxon>Pirellulales</taxon>
        <taxon>Pirellulaceae</taxon>
        <taxon>Bremerella</taxon>
    </lineage>
</organism>
<feature type="domain" description="Methyltransferase" evidence="1">
    <location>
        <begin position="30"/>
        <end position="129"/>
    </location>
</feature>
<dbReference type="EC" id="2.1.1.164" evidence="2"/>
<accession>A0A518C2I6</accession>
<dbReference type="InterPro" id="IPR029063">
    <property type="entry name" value="SAM-dependent_MTases_sf"/>
</dbReference>
<dbReference type="PANTHER" id="PTHR43667">
    <property type="entry name" value="CYCLOPROPANE-FATTY-ACYL-PHOSPHOLIPID SYNTHASE"/>
    <property type="match status" value="1"/>
</dbReference>
<dbReference type="CDD" id="cd02440">
    <property type="entry name" value="AdoMet_MTases"/>
    <property type="match status" value="1"/>
</dbReference>
<keyword evidence="3" id="KW-1185">Reference proteome</keyword>
<evidence type="ECO:0000313" key="3">
    <source>
        <dbReference type="Proteomes" id="UP000318626"/>
    </source>
</evidence>
<gene>
    <name evidence="2" type="primary">rebM_1</name>
    <name evidence="2" type="ORF">Pan97_04110</name>
</gene>
<keyword evidence="2" id="KW-0489">Methyltransferase</keyword>
<evidence type="ECO:0000259" key="1">
    <source>
        <dbReference type="Pfam" id="PF13649"/>
    </source>
</evidence>
<name>A0A518C2I6_9BACT</name>
<dbReference type="OrthoDB" id="9792690at2"/>
<dbReference type="GO" id="GO:0102082">
    <property type="term" value="F:demethylrebeccamycin--D-glucose O-methyltransferase activity"/>
    <property type="evidence" value="ECO:0007669"/>
    <property type="project" value="UniProtKB-EC"/>
</dbReference>
<keyword evidence="2" id="KW-0808">Transferase</keyword>
<dbReference type="RefSeq" id="WP_144970272.1">
    <property type="nucleotide sequence ID" value="NZ_CP036289.1"/>
</dbReference>
<dbReference type="Proteomes" id="UP000318626">
    <property type="component" value="Chromosome"/>
</dbReference>
<dbReference type="EMBL" id="CP036289">
    <property type="protein sequence ID" value="QDU73440.1"/>
    <property type="molecule type" value="Genomic_DNA"/>
</dbReference>
<dbReference type="PANTHER" id="PTHR43667:SF2">
    <property type="entry name" value="FATTY ACID C-METHYL TRANSFERASE"/>
    <property type="match status" value="1"/>
</dbReference>
<dbReference type="InterPro" id="IPR041698">
    <property type="entry name" value="Methyltransf_25"/>
</dbReference>
<dbReference type="AlphaFoldDB" id="A0A518C2I6"/>
<dbReference type="InterPro" id="IPR050723">
    <property type="entry name" value="CFA/CMAS"/>
</dbReference>
<evidence type="ECO:0000313" key="2">
    <source>
        <dbReference type="EMBL" id="QDU73440.1"/>
    </source>
</evidence>
<protein>
    <submittedName>
        <fullName evidence="2">Demethylrebeccamycin-D-glucose O-methyltransferase</fullName>
        <ecNumber evidence="2">2.1.1.164</ecNumber>
    </submittedName>
</protein>
<sequence length="242" mass="27369">MIELLWNAPVSEAKMTRIIDSLNLSSRDYVLDVGCGCGEVLMRSVQRYGCRGVGIDVSAPHVEEAKRRLKERASGLDVQFLAVDVKQYETGLQRFDLVMCLGASHAFAPGAQAFEQALAQMKAMVVPGGQILIADGYLKQTKPPSYCEFIGDELPNGQTHEAMVQFGRQANLIPLGAWTSSEDEWDDFEWGYQRLIEQKASQALHDEQLLNKRTQRRQWMEAYLKWGRDTLGYGTYLFQRPE</sequence>
<proteinExistence type="predicted"/>
<reference evidence="3" key="1">
    <citation type="submission" date="2019-02" db="EMBL/GenBank/DDBJ databases">
        <title>Deep-cultivation of Planctomycetes and their phenomic and genomic characterization uncovers novel biology.</title>
        <authorList>
            <person name="Wiegand S."/>
            <person name="Jogler M."/>
            <person name="Boedeker C."/>
            <person name="Pinto D."/>
            <person name="Vollmers J."/>
            <person name="Rivas-Marin E."/>
            <person name="Kohn T."/>
            <person name="Peeters S.H."/>
            <person name="Heuer A."/>
            <person name="Rast P."/>
            <person name="Oberbeckmann S."/>
            <person name="Bunk B."/>
            <person name="Jeske O."/>
            <person name="Meyerdierks A."/>
            <person name="Storesund J.E."/>
            <person name="Kallscheuer N."/>
            <person name="Luecker S."/>
            <person name="Lage O.M."/>
            <person name="Pohl T."/>
            <person name="Merkel B.J."/>
            <person name="Hornburger P."/>
            <person name="Mueller R.-W."/>
            <person name="Bruemmer F."/>
            <person name="Labrenz M."/>
            <person name="Spormann A.M."/>
            <person name="Op den Camp H."/>
            <person name="Overmann J."/>
            <person name="Amann R."/>
            <person name="Jetten M.S.M."/>
            <person name="Mascher T."/>
            <person name="Medema M.H."/>
            <person name="Devos D.P."/>
            <person name="Kaster A.-K."/>
            <person name="Ovreas L."/>
            <person name="Rohde M."/>
            <person name="Galperin M.Y."/>
            <person name="Jogler C."/>
        </authorList>
    </citation>
    <scope>NUCLEOTIDE SEQUENCE [LARGE SCALE GENOMIC DNA]</scope>
    <source>
        <strain evidence="3">Pan97</strain>
    </source>
</reference>
<dbReference type="Gene3D" id="3.40.50.150">
    <property type="entry name" value="Vaccinia Virus protein VP39"/>
    <property type="match status" value="1"/>
</dbReference>
<dbReference type="KEGG" id="bvo:Pan97_04110"/>
<dbReference type="SUPFAM" id="SSF53335">
    <property type="entry name" value="S-adenosyl-L-methionine-dependent methyltransferases"/>
    <property type="match status" value="1"/>
</dbReference>